<dbReference type="Gene3D" id="1.20.1250.20">
    <property type="entry name" value="MFS general substrate transporter like domains"/>
    <property type="match status" value="1"/>
</dbReference>
<dbReference type="PANTHER" id="PTHR23511:SF12">
    <property type="entry name" value="TRANSPORTER, PUTATIVE (AFU_ORTHOLOGUE AFUA_7G01740)-RELATED"/>
    <property type="match status" value="1"/>
</dbReference>
<reference evidence="8 9" key="1">
    <citation type="journal article" date="2024" name="J Genomics">
        <title>Draft genome sequencing and assembly of Favolaschia claudopus CIRM-BRFM 2984 isolated from oak limbs.</title>
        <authorList>
            <person name="Navarro D."/>
            <person name="Drula E."/>
            <person name="Chaduli D."/>
            <person name="Cazenave R."/>
            <person name="Ahrendt S."/>
            <person name="Wang J."/>
            <person name="Lipzen A."/>
            <person name="Daum C."/>
            <person name="Barry K."/>
            <person name="Grigoriev I.V."/>
            <person name="Favel A."/>
            <person name="Rosso M.N."/>
            <person name="Martin F."/>
        </authorList>
    </citation>
    <scope>NUCLEOTIDE SEQUENCE [LARGE SCALE GENOMIC DNA]</scope>
    <source>
        <strain evidence="8 9">CIRM-BRFM 2984</strain>
    </source>
</reference>
<dbReference type="PROSITE" id="PS50850">
    <property type="entry name" value="MFS"/>
    <property type="match status" value="1"/>
</dbReference>
<accession>A0AAW0D7P2</accession>
<protein>
    <submittedName>
        <fullName evidence="8">MFS general substrate transporter</fullName>
    </submittedName>
</protein>
<evidence type="ECO:0000256" key="5">
    <source>
        <dbReference type="ARBA" id="ARBA00023136"/>
    </source>
</evidence>
<feature type="transmembrane region" description="Helical" evidence="6">
    <location>
        <begin position="505"/>
        <end position="528"/>
    </location>
</feature>
<evidence type="ECO:0000256" key="4">
    <source>
        <dbReference type="ARBA" id="ARBA00022989"/>
    </source>
</evidence>
<feature type="transmembrane region" description="Helical" evidence="6">
    <location>
        <begin position="55"/>
        <end position="78"/>
    </location>
</feature>
<dbReference type="EMBL" id="JAWWNJ010000010">
    <property type="protein sequence ID" value="KAK7046981.1"/>
    <property type="molecule type" value="Genomic_DNA"/>
</dbReference>
<evidence type="ECO:0000256" key="3">
    <source>
        <dbReference type="ARBA" id="ARBA00022692"/>
    </source>
</evidence>
<proteinExistence type="predicted"/>
<feature type="transmembrane region" description="Helical" evidence="6">
    <location>
        <begin position="447"/>
        <end position="466"/>
    </location>
</feature>
<dbReference type="PANTHER" id="PTHR23511">
    <property type="entry name" value="SYNAPTIC VESICLE GLYCOPROTEIN 2"/>
    <property type="match status" value="1"/>
</dbReference>
<feature type="transmembrane region" description="Helical" evidence="6">
    <location>
        <begin position="421"/>
        <end position="440"/>
    </location>
</feature>
<evidence type="ECO:0000313" key="9">
    <source>
        <dbReference type="Proteomes" id="UP001362999"/>
    </source>
</evidence>
<feature type="transmembrane region" description="Helical" evidence="6">
    <location>
        <begin position="534"/>
        <end position="555"/>
    </location>
</feature>
<sequence length="563" mass="60872">MSALQDNGKDLDKASQDSVQVHVETIDDAVDPIYQAKARILNEALQDIGMGRYQWGLFMVTGFGWLACVLCVAWFCVLTSGKEIIFGRSFQIVTGLILVPVLNEFAGSQGPFLKLGQNIGLLVGAAFWGELKPTSSTSTVSARTYGGRKLSFNLTMLITGVFGISAAGSPNYIALCSLAAVWSVGVGGNLPVDSSIFLAGSLIEQIKEFVPASHQYLLTVLSIWWAFGQLLGSLVAWPLIGNYSCTPPSCPRSSNQGWRYFLYAMGGLMIFFWGIRFFVFKLYESPKYLMGTGKDEEAVAVVHKVAAYNGKTSELSIEDLRAADKVQDGADREQQQQVNVNKVSAVVQRKLSVFGGDHVRPLFATRKLAYSTSLLIVLWAIIGLAFPLYNSFVTYYCLSVFPQEGQILGDGSTYITYRNTVILSVTGVPGALVAGYLVELPLLGRKGTLAISTALTGLFILLSTTSRTSDALLGWNCAYTFTSNVMYGVLYALSPELFPTKDRGTGNALVATANRIFGIMAPIVALYADLTSSVPIFISGALFIVAGLITMLLPFESRGRAAL</sequence>
<keyword evidence="2" id="KW-0813">Transport</keyword>
<feature type="transmembrane region" description="Helical" evidence="6">
    <location>
        <begin position="85"/>
        <end position="103"/>
    </location>
</feature>
<feature type="transmembrane region" description="Helical" evidence="6">
    <location>
        <begin position="472"/>
        <end position="493"/>
    </location>
</feature>
<feature type="transmembrane region" description="Helical" evidence="6">
    <location>
        <begin position="368"/>
        <end position="389"/>
    </location>
</feature>
<dbReference type="InterPro" id="IPR036259">
    <property type="entry name" value="MFS_trans_sf"/>
</dbReference>
<feature type="domain" description="Major facilitator superfamily (MFS) profile" evidence="7">
    <location>
        <begin position="75"/>
        <end position="558"/>
    </location>
</feature>
<evidence type="ECO:0000256" key="1">
    <source>
        <dbReference type="ARBA" id="ARBA00004141"/>
    </source>
</evidence>
<organism evidence="8 9">
    <name type="scientific">Favolaschia claudopus</name>
    <dbReference type="NCBI Taxonomy" id="2862362"/>
    <lineage>
        <taxon>Eukaryota</taxon>
        <taxon>Fungi</taxon>
        <taxon>Dikarya</taxon>
        <taxon>Basidiomycota</taxon>
        <taxon>Agaricomycotina</taxon>
        <taxon>Agaricomycetes</taxon>
        <taxon>Agaricomycetidae</taxon>
        <taxon>Agaricales</taxon>
        <taxon>Marasmiineae</taxon>
        <taxon>Mycenaceae</taxon>
        <taxon>Favolaschia</taxon>
    </lineage>
</organism>
<feature type="transmembrane region" description="Helical" evidence="6">
    <location>
        <begin position="179"/>
        <end position="203"/>
    </location>
</feature>
<dbReference type="GO" id="GO:0016020">
    <property type="term" value="C:membrane"/>
    <property type="evidence" value="ECO:0007669"/>
    <property type="project" value="UniProtKB-SubCell"/>
</dbReference>
<evidence type="ECO:0000259" key="7">
    <source>
        <dbReference type="PROSITE" id="PS50850"/>
    </source>
</evidence>
<evidence type="ECO:0000256" key="2">
    <source>
        <dbReference type="ARBA" id="ARBA00022448"/>
    </source>
</evidence>
<evidence type="ECO:0000313" key="8">
    <source>
        <dbReference type="EMBL" id="KAK7046981.1"/>
    </source>
</evidence>
<dbReference type="SUPFAM" id="SSF103473">
    <property type="entry name" value="MFS general substrate transporter"/>
    <property type="match status" value="1"/>
</dbReference>
<keyword evidence="3 6" id="KW-0812">Transmembrane</keyword>
<keyword evidence="5 6" id="KW-0472">Membrane</keyword>
<dbReference type="GO" id="GO:0022857">
    <property type="term" value="F:transmembrane transporter activity"/>
    <property type="evidence" value="ECO:0007669"/>
    <property type="project" value="InterPro"/>
</dbReference>
<keyword evidence="4 6" id="KW-1133">Transmembrane helix</keyword>
<feature type="transmembrane region" description="Helical" evidence="6">
    <location>
        <begin position="152"/>
        <end position="173"/>
    </location>
</feature>
<evidence type="ECO:0000256" key="6">
    <source>
        <dbReference type="SAM" id="Phobius"/>
    </source>
</evidence>
<gene>
    <name evidence="8" type="ORF">R3P38DRAFT_3423436</name>
</gene>
<dbReference type="Proteomes" id="UP001362999">
    <property type="component" value="Unassembled WGS sequence"/>
</dbReference>
<dbReference type="InterPro" id="IPR020846">
    <property type="entry name" value="MFS_dom"/>
</dbReference>
<comment type="caution">
    <text evidence="8">The sequence shown here is derived from an EMBL/GenBank/DDBJ whole genome shotgun (WGS) entry which is preliminary data.</text>
</comment>
<dbReference type="Pfam" id="PF00083">
    <property type="entry name" value="Sugar_tr"/>
    <property type="match status" value="1"/>
</dbReference>
<comment type="subcellular location">
    <subcellularLocation>
        <location evidence="1">Membrane</location>
        <topology evidence="1">Multi-pass membrane protein</topology>
    </subcellularLocation>
</comment>
<name>A0AAW0D7P2_9AGAR</name>
<feature type="transmembrane region" description="Helical" evidence="6">
    <location>
        <begin position="215"/>
        <end position="240"/>
    </location>
</feature>
<keyword evidence="9" id="KW-1185">Reference proteome</keyword>
<feature type="transmembrane region" description="Helical" evidence="6">
    <location>
        <begin position="260"/>
        <end position="280"/>
    </location>
</feature>
<dbReference type="InterPro" id="IPR005828">
    <property type="entry name" value="MFS_sugar_transport-like"/>
</dbReference>
<dbReference type="AlphaFoldDB" id="A0AAW0D7P2"/>